<name>A0A7S2G4P6_9EUKA</name>
<dbReference type="EMBL" id="HBGU01018641">
    <property type="protein sequence ID" value="CAD9430267.1"/>
    <property type="molecule type" value="Transcribed_RNA"/>
</dbReference>
<sequence>MRLEITPKQAALHEPDDPKMGTGNVLWSGGIGLARYLEHRYGSDGLAGRRVLELGCGCGLVSLAAAALGASVTATDLPDVLSLVTAPNMAANCGSLLGTVVTRELVWGSTALEPHFGAGSGWWDLVD</sequence>
<gene>
    <name evidence="1" type="ORF">CBRE1094_LOCUS10134</name>
</gene>
<evidence type="ECO:0000313" key="1">
    <source>
        <dbReference type="EMBL" id="CAD9430267.1"/>
    </source>
</evidence>
<dbReference type="PANTHER" id="PTHR14614:SF109">
    <property type="entry name" value="RIBOSOMAL LYSINE N-METHYLTRANSFERASE 5"/>
    <property type="match status" value="1"/>
</dbReference>
<dbReference type="AlphaFoldDB" id="A0A7S2G4P6"/>
<dbReference type="Gene3D" id="3.40.50.150">
    <property type="entry name" value="Vaccinia Virus protein VP39"/>
    <property type="match status" value="1"/>
</dbReference>
<organism evidence="1">
    <name type="scientific">Haptolina brevifila</name>
    <dbReference type="NCBI Taxonomy" id="156173"/>
    <lineage>
        <taxon>Eukaryota</taxon>
        <taxon>Haptista</taxon>
        <taxon>Haptophyta</taxon>
        <taxon>Prymnesiophyceae</taxon>
        <taxon>Prymnesiales</taxon>
        <taxon>Prymnesiaceae</taxon>
        <taxon>Haptolina</taxon>
    </lineage>
</organism>
<protein>
    <recommendedName>
        <fullName evidence="2">Calmodulin-lysine N-methyltransferase</fullName>
    </recommendedName>
</protein>
<evidence type="ECO:0008006" key="2">
    <source>
        <dbReference type="Google" id="ProtNLM"/>
    </source>
</evidence>
<dbReference type="InterPro" id="IPR019410">
    <property type="entry name" value="Methyltransf_16"/>
</dbReference>
<accession>A0A7S2G4P6</accession>
<dbReference type="InterPro" id="IPR029063">
    <property type="entry name" value="SAM-dependent_MTases_sf"/>
</dbReference>
<reference evidence="1" key="1">
    <citation type="submission" date="2021-01" db="EMBL/GenBank/DDBJ databases">
        <authorList>
            <person name="Corre E."/>
            <person name="Pelletier E."/>
            <person name="Niang G."/>
            <person name="Scheremetjew M."/>
            <person name="Finn R."/>
            <person name="Kale V."/>
            <person name="Holt S."/>
            <person name="Cochrane G."/>
            <person name="Meng A."/>
            <person name="Brown T."/>
            <person name="Cohen L."/>
        </authorList>
    </citation>
    <scope>NUCLEOTIDE SEQUENCE</scope>
    <source>
        <strain evidence="1">UTEX LB 985</strain>
    </source>
</reference>
<dbReference type="SUPFAM" id="SSF53335">
    <property type="entry name" value="S-adenosyl-L-methionine-dependent methyltransferases"/>
    <property type="match status" value="1"/>
</dbReference>
<proteinExistence type="predicted"/>
<dbReference type="Pfam" id="PF10294">
    <property type="entry name" value="Methyltransf_16"/>
    <property type="match status" value="1"/>
</dbReference>
<dbReference type="PANTHER" id="PTHR14614">
    <property type="entry name" value="HEPATOCELLULAR CARCINOMA-ASSOCIATED ANTIGEN"/>
    <property type="match status" value="1"/>
</dbReference>